<organism evidence="2 3">
    <name type="scientific">Nannochloropsis gaditana</name>
    <dbReference type="NCBI Taxonomy" id="72520"/>
    <lineage>
        <taxon>Eukaryota</taxon>
        <taxon>Sar</taxon>
        <taxon>Stramenopiles</taxon>
        <taxon>Ochrophyta</taxon>
        <taxon>Eustigmatophyceae</taxon>
        <taxon>Eustigmatales</taxon>
        <taxon>Monodopsidaceae</taxon>
        <taxon>Nannochloropsis</taxon>
    </lineage>
</organism>
<dbReference type="EMBL" id="AZIL01001416">
    <property type="protein sequence ID" value="EWM23891.1"/>
    <property type="molecule type" value="Genomic_DNA"/>
</dbReference>
<accession>W7TTH5</accession>
<evidence type="ECO:0000313" key="3">
    <source>
        <dbReference type="Proteomes" id="UP000019335"/>
    </source>
</evidence>
<dbReference type="Proteomes" id="UP000019335">
    <property type="component" value="Chromosome 15"/>
</dbReference>
<name>W7TTH5_9STRA</name>
<dbReference type="OrthoDB" id="196820at2759"/>
<protein>
    <recommendedName>
        <fullName evidence="4">DUF501 domain-containing protein</fullName>
    </recommendedName>
</protein>
<gene>
    <name evidence="2" type="ORF">Naga_100161g14</name>
</gene>
<keyword evidence="3" id="KW-1185">Reference proteome</keyword>
<evidence type="ECO:0008006" key="4">
    <source>
        <dbReference type="Google" id="ProtNLM"/>
    </source>
</evidence>
<reference evidence="2 3" key="1">
    <citation type="journal article" date="2014" name="Mol. Plant">
        <title>Chromosome Scale Genome Assembly and Transcriptome Profiling of Nannochloropsis gaditana in Nitrogen Depletion.</title>
        <authorList>
            <person name="Corteggiani Carpinelli E."/>
            <person name="Telatin A."/>
            <person name="Vitulo N."/>
            <person name="Forcato C."/>
            <person name="D'Angelo M."/>
            <person name="Schiavon R."/>
            <person name="Vezzi A."/>
            <person name="Giacometti G.M."/>
            <person name="Morosinotto T."/>
            <person name="Valle G."/>
        </authorList>
    </citation>
    <scope>NUCLEOTIDE SEQUENCE [LARGE SCALE GENOMIC DNA]</scope>
    <source>
        <strain evidence="2 3">B-31</strain>
    </source>
</reference>
<dbReference type="AlphaFoldDB" id="W7TTH5"/>
<feature type="compositionally biased region" description="Basic and acidic residues" evidence="1">
    <location>
        <begin position="325"/>
        <end position="341"/>
    </location>
</feature>
<evidence type="ECO:0000256" key="1">
    <source>
        <dbReference type="SAM" id="MobiDB-lite"/>
    </source>
</evidence>
<sequence>MMLTLPIYSDKASKVLGFGHALRSLFNVAAPLSLEQGAHFSRTQKPSDKRRKRLSQVLSVSSAAFTPSSTGSKAATAAIDPDHFDIPPFRPTPASDEDIACIEQRQLGHPITCAGGPRQRCAHGFPQAFIFHPTKTTFNSGLFRLSCPLLVKAVDEFEAQGGLQEFNRKLEKSPAMQREFRRVNARHSAIRRGLVDPEGLRSYVEKLGEAGVEQILASGIAGVSPTKTGDLKCLHAHLADYLCTHDNAIGEEVYEHLRTNRQIEVEGNAECWQQCNLSFERTPSSWWYVPVKNKQKLRSRYHRRTARRREHRERGVDEYGDGEEDARQKGSNEEQRGTAAG</sequence>
<dbReference type="InterPro" id="IPR007511">
    <property type="entry name" value="DUF501"/>
</dbReference>
<feature type="region of interest" description="Disordered" evidence="1">
    <location>
        <begin position="299"/>
        <end position="341"/>
    </location>
</feature>
<feature type="compositionally biased region" description="Basic residues" evidence="1">
    <location>
        <begin position="299"/>
        <end position="311"/>
    </location>
</feature>
<comment type="caution">
    <text evidence="2">The sequence shown here is derived from an EMBL/GenBank/DDBJ whole genome shotgun (WGS) entry which is preliminary data.</text>
</comment>
<dbReference type="PANTHER" id="PTHR37163:SF1">
    <property type="entry name" value="DUF501 DOMAIN-CONTAINING PROTEIN"/>
    <property type="match status" value="1"/>
</dbReference>
<proteinExistence type="predicted"/>
<dbReference type="PANTHER" id="PTHR37163">
    <property type="entry name" value="CONSERVED PROTEIN"/>
    <property type="match status" value="1"/>
</dbReference>
<dbReference type="Pfam" id="PF04417">
    <property type="entry name" value="DUF501"/>
    <property type="match status" value="1"/>
</dbReference>
<evidence type="ECO:0000313" key="2">
    <source>
        <dbReference type="EMBL" id="EWM23891.1"/>
    </source>
</evidence>